<proteinExistence type="predicted"/>
<feature type="compositionally biased region" description="Polar residues" evidence="1">
    <location>
        <begin position="118"/>
        <end position="138"/>
    </location>
</feature>
<feature type="compositionally biased region" description="Pro residues" evidence="1">
    <location>
        <begin position="185"/>
        <end position="194"/>
    </location>
</feature>
<dbReference type="RefSeq" id="XP_011297272.1">
    <property type="nucleotide sequence ID" value="XM_011298970.1"/>
</dbReference>
<dbReference type="AlphaFoldDB" id="A0A9R1SUA3"/>
<feature type="region of interest" description="Disordered" evidence="1">
    <location>
        <begin position="103"/>
        <end position="212"/>
    </location>
</feature>
<dbReference type="Pfam" id="PF15862">
    <property type="entry name" value="Coilin_N"/>
    <property type="match status" value="1"/>
</dbReference>
<evidence type="ECO:0000313" key="3">
    <source>
        <dbReference type="Proteomes" id="UP000694866"/>
    </source>
</evidence>
<dbReference type="KEGG" id="fas:105263019"/>
<accession>A0A9R1SUA3</accession>
<evidence type="ECO:0000313" key="4">
    <source>
        <dbReference type="RefSeq" id="XP_011297272.1"/>
    </source>
</evidence>
<sequence length="408" mass="46249">MENLPNYRVKVDLSEFYKDVRKLSYVYVNEKSTSHILHLHERIKKIFGITRPFYLTCEGVYLPLNEDVRIIQGEETITVSPGSVNPNCLTLWKEIGVKSNGKPLSTIQVPKSLENENSRTPIEKTNGSITESERQSLMSLPEDSDTDATQDPQRTVENPETSGMYSIPQNKRRRVRKRRSKPDPEPQQPPPIVTPSPRSNPVFNSPFSPKIKPKHFKFNWEDNEEVNNTTERNGETGVPELNTLLSLKNCQFPVTFVGQKTKCEGPVQQGHEGSHQSPARTGNEILDSNSSKKMDFSNVNPLDYPIHNQDIMEGDVVAFRVLKIGSDYSPTISGYIVAENVSRNSELGTYSLKIISGEDQLKDPEGKFSLLTEEELENSESTPNKNEIHTTTKEELLELRLIHRQNTQ</sequence>
<name>A0A9R1SUA3_9HYME</name>
<organism evidence="3 4">
    <name type="scientific">Fopius arisanus</name>
    <dbReference type="NCBI Taxonomy" id="64838"/>
    <lineage>
        <taxon>Eukaryota</taxon>
        <taxon>Metazoa</taxon>
        <taxon>Ecdysozoa</taxon>
        <taxon>Arthropoda</taxon>
        <taxon>Hexapoda</taxon>
        <taxon>Insecta</taxon>
        <taxon>Pterygota</taxon>
        <taxon>Neoptera</taxon>
        <taxon>Endopterygota</taxon>
        <taxon>Hymenoptera</taxon>
        <taxon>Apocrita</taxon>
        <taxon>Ichneumonoidea</taxon>
        <taxon>Braconidae</taxon>
        <taxon>Opiinae</taxon>
        <taxon>Fopius</taxon>
    </lineage>
</organism>
<reference evidence="4" key="1">
    <citation type="submission" date="2025-08" db="UniProtKB">
        <authorList>
            <consortium name="RefSeq"/>
        </authorList>
    </citation>
    <scope>IDENTIFICATION</scope>
</reference>
<gene>
    <name evidence="4" type="primary">coil</name>
</gene>
<evidence type="ECO:0000256" key="1">
    <source>
        <dbReference type="SAM" id="MobiDB-lite"/>
    </source>
</evidence>
<evidence type="ECO:0000259" key="2">
    <source>
        <dbReference type="Pfam" id="PF15862"/>
    </source>
</evidence>
<feature type="compositionally biased region" description="Basic residues" evidence="1">
    <location>
        <begin position="170"/>
        <end position="180"/>
    </location>
</feature>
<protein>
    <submittedName>
        <fullName evidence="4">Uncharacterized protein coil</fullName>
    </submittedName>
</protein>
<dbReference type="CTD" id="8161"/>
<dbReference type="OrthoDB" id="74813at2759"/>
<feature type="compositionally biased region" description="Polar residues" evidence="1">
    <location>
        <begin position="275"/>
        <end position="289"/>
    </location>
</feature>
<dbReference type="Proteomes" id="UP000694866">
    <property type="component" value="Unplaced"/>
</dbReference>
<feature type="region of interest" description="Disordered" evidence="1">
    <location>
        <begin position="265"/>
        <end position="294"/>
    </location>
</feature>
<feature type="domain" description="Coilin N-terminal" evidence="2">
    <location>
        <begin position="11"/>
        <end position="139"/>
    </location>
</feature>
<dbReference type="GeneID" id="105263019"/>
<dbReference type="InterPro" id="IPR031722">
    <property type="entry name" value="Coilin_N"/>
</dbReference>
<feature type="compositionally biased region" description="Polar residues" evidence="1">
    <location>
        <begin position="149"/>
        <end position="169"/>
    </location>
</feature>
<keyword evidence="3" id="KW-1185">Reference proteome</keyword>